<feature type="chain" id="PRO_5032363403" evidence="1">
    <location>
        <begin position="17"/>
        <end position="211"/>
    </location>
</feature>
<evidence type="ECO:0000256" key="1">
    <source>
        <dbReference type="SAM" id="SignalP"/>
    </source>
</evidence>
<reference evidence="2" key="1">
    <citation type="submission" date="2018-11" db="EMBL/GenBank/DDBJ databases">
        <authorList>
            <person name="Alioto T."/>
            <person name="Alioto T."/>
        </authorList>
    </citation>
    <scope>NUCLEOTIDE SEQUENCE</scope>
</reference>
<proteinExistence type="predicted"/>
<organism evidence="2 3">
    <name type="scientific">Mytilus galloprovincialis</name>
    <name type="common">Mediterranean mussel</name>
    <dbReference type="NCBI Taxonomy" id="29158"/>
    <lineage>
        <taxon>Eukaryota</taxon>
        <taxon>Metazoa</taxon>
        <taxon>Spiralia</taxon>
        <taxon>Lophotrochozoa</taxon>
        <taxon>Mollusca</taxon>
        <taxon>Bivalvia</taxon>
        <taxon>Autobranchia</taxon>
        <taxon>Pteriomorphia</taxon>
        <taxon>Mytilida</taxon>
        <taxon>Mytiloidea</taxon>
        <taxon>Mytilidae</taxon>
        <taxon>Mytilinae</taxon>
        <taxon>Mytilus</taxon>
    </lineage>
</organism>
<keyword evidence="3" id="KW-1185">Reference proteome</keyword>
<accession>A0A8B6FCX3</accession>
<dbReference type="OrthoDB" id="6152649at2759"/>
<protein>
    <submittedName>
        <fullName evidence="2">Uncharacterized protein</fullName>
    </submittedName>
</protein>
<dbReference type="Proteomes" id="UP000596742">
    <property type="component" value="Unassembled WGS sequence"/>
</dbReference>
<feature type="signal peptide" evidence="1">
    <location>
        <begin position="1"/>
        <end position="16"/>
    </location>
</feature>
<dbReference type="AlphaFoldDB" id="A0A8B6FCX3"/>
<comment type="caution">
    <text evidence="2">The sequence shown here is derived from an EMBL/GenBank/DDBJ whole genome shotgun (WGS) entry which is preliminary data.</text>
</comment>
<evidence type="ECO:0000313" key="2">
    <source>
        <dbReference type="EMBL" id="VDI46243.1"/>
    </source>
</evidence>
<gene>
    <name evidence="2" type="ORF">MGAL_10B049944</name>
</gene>
<sequence length="211" mass="24743">MRLYVTFCLAIIGVFAADIQKSAPISSQRCFQPLERKIQELVEVRHTGIYPTAAIKRTMSKSTSTQKLQLQKAIAFGNSYCERYRIRTADVKPIAKPVSTKLNFWSNTCPSYTRYYYFPRAVRYGGQTCWVLSNWYNLRCKQTACIYRSCSGVYTFWPWMTACRHTSYKAHYYYIWCPRFGLVRRYVRLPQCCSCMKLLCRPWVQPISKAG</sequence>
<keyword evidence="1" id="KW-0732">Signal</keyword>
<dbReference type="EMBL" id="UYJE01006470">
    <property type="protein sequence ID" value="VDI46243.1"/>
    <property type="molecule type" value="Genomic_DNA"/>
</dbReference>
<evidence type="ECO:0000313" key="3">
    <source>
        <dbReference type="Proteomes" id="UP000596742"/>
    </source>
</evidence>
<name>A0A8B6FCX3_MYTGA</name>